<name>A0A401FQS7_9BACT</name>
<dbReference type="Proteomes" id="UP000288096">
    <property type="component" value="Unassembled WGS sequence"/>
</dbReference>
<sequence>MSVKEFTHIGQVLPGAMKKYRRESDGELVRIWALWDQAVGPAVAENARPAAFRGDLLIVHVTSSPWVQQLRFLKHEIRSKVNSALGGEMVRDIRFRVGAL</sequence>
<evidence type="ECO:0000313" key="1">
    <source>
        <dbReference type="EMBL" id="GBC59316.1"/>
    </source>
</evidence>
<protein>
    <recommendedName>
        <fullName evidence="3">DUF721 domain-containing protein</fullName>
    </recommendedName>
</protein>
<organism evidence="1 2">
    <name type="scientific">Desulfonema ishimotonii</name>
    <dbReference type="NCBI Taxonomy" id="45657"/>
    <lineage>
        <taxon>Bacteria</taxon>
        <taxon>Pseudomonadati</taxon>
        <taxon>Thermodesulfobacteriota</taxon>
        <taxon>Desulfobacteria</taxon>
        <taxon>Desulfobacterales</taxon>
        <taxon>Desulfococcaceae</taxon>
        <taxon>Desulfonema</taxon>
    </lineage>
</organism>
<reference evidence="2" key="1">
    <citation type="submission" date="2017-11" db="EMBL/GenBank/DDBJ databases">
        <authorList>
            <person name="Watanabe M."/>
            <person name="Kojima H."/>
        </authorList>
    </citation>
    <scope>NUCLEOTIDE SEQUENCE [LARGE SCALE GENOMIC DNA]</scope>
    <source>
        <strain evidence="2">Tokyo 01</strain>
    </source>
</reference>
<keyword evidence="2" id="KW-1185">Reference proteome</keyword>
<gene>
    <name evidence="1" type="ORF">DENIS_0253</name>
</gene>
<dbReference type="PANTHER" id="PTHR36456">
    <property type="entry name" value="UPF0232 PROTEIN SCO3875"/>
    <property type="match status" value="1"/>
</dbReference>
<dbReference type="PANTHER" id="PTHR36456:SF1">
    <property type="entry name" value="UPF0232 PROTEIN SCO3875"/>
    <property type="match status" value="1"/>
</dbReference>
<dbReference type="AlphaFoldDB" id="A0A401FQS7"/>
<dbReference type="InterPro" id="IPR007922">
    <property type="entry name" value="DciA-like"/>
</dbReference>
<proteinExistence type="predicted"/>
<comment type="caution">
    <text evidence="1">The sequence shown here is derived from an EMBL/GenBank/DDBJ whole genome shotgun (WGS) entry which is preliminary data.</text>
</comment>
<dbReference type="EMBL" id="BEXT01000001">
    <property type="protein sequence ID" value="GBC59316.1"/>
    <property type="molecule type" value="Genomic_DNA"/>
</dbReference>
<accession>A0A401FQS7</accession>
<evidence type="ECO:0000313" key="2">
    <source>
        <dbReference type="Proteomes" id="UP000288096"/>
    </source>
</evidence>
<evidence type="ECO:0008006" key="3">
    <source>
        <dbReference type="Google" id="ProtNLM"/>
    </source>
</evidence>
<dbReference type="Pfam" id="PF05258">
    <property type="entry name" value="DciA"/>
    <property type="match status" value="1"/>
</dbReference>
<dbReference type="OrthoDB" id="9814233at2"/>
<reference evidence="2" key="2">
    <citation type="submission" date="2019-01" db="EMBL/GenBank/DDBJ databases">
        <title>Genome sequence of Desulfonema ishimotonii strain Tokyo 01.</title>
        <authorList>
            <person name="Fukui M."/>
        </authorList>
    </citation>
    <scope>NUCLEOTIDE SEQUENCE [LARGE SCALE GENOMIC DNA]</scope>
    <source>
        <strain evidence="2">Tokyo 01</strain>
    </source>
</reference>